<keyword evidence="2" id="KW-0349">Heme</keyword>
<dbReference type="InterPro" id="IPR045854">
    <property type="entry name" value="NO2/SO3_Rdtase_4Fe4S_sf"/>
</dbReference>
<feature type="domain" description="Nitrite/sulphite reductase 4Fe-4S" evidence="7">
    <location>
        <begin position="430"/>
        <end position="567"/>
    </location>
</feature>
<organism evidence="9 10">
    <name type="scientific">Candidatus Nitrosocosmicus oleophilus</name>
    <dbReference type="NCBI Taxonomy" id="1353260"/>
    <lineage>
        <taxon>Archaea</taxon>
        <taxon>Nitrososphaerota</taxon>
        <taxon>Nitrososphaeria</taxon>
        <taxon>Nitrososphaerales</taxon>
        <taxon>Nitrososphaeraceae</taxon>
        <taxon>Candidatus Nitrosocosmicus</taxon>
    </lineage>
</organism>
<feature type="domain" description="Nitrite/Sulfite reductase ferredoxin-like" evidence="8">
    <location>
        <begin position="75"/>
        <end position="136"/>
    </location>
</feature>
<dbReference type="KEGG" id="taa:NMY3_00465"/>
<reference evidence="10" key="1">
    <citation type="submission" date="2015-10" db="EMBL/GenBank/DDBJ databases">
        <title>Niche specialization of a soil ammonia-oxidizing archaeon, Candidatus Nitrosocosmicus oleophilus.</title>
        <authorList>
            <person name="Jung M.-Y."/>
            <person name="Rhee S.-K."/>
        </authorList>
    </citation>
    <scope>NUCLEOTIDE SEQUENCE [LARGE SCALE GENOMIC DNA]</scope>
    <source>
        <strain evidence="10">MY3</strain>
    </source>
</reference>
<evidence type="ECO:0000256" key="5">
    <source>
        <dbReference type="ARBA" id="ARBA00023004"/>
    </source>
</evidence>
<name>A0A654LTI0_9ARCH</name>
<sequence length="622" mass="68996">MLNTILLTLAKSIDYDVLSSAKNKELETNEKWGLAEESEYFANKVKLYRQDKLNADEFRRFRLQNGAYGSRLNSEFSMIRIKVPGGDITPTQLEKVASLSESFSIGSAHVSTRQNIQLHWVQLEDVSEVFRGLAEVGLTSREACGNTIRNVMCSHFAGVCPNEPFDTTPYAKAIARFFLRNPICQNLPRKFKFNFSCCPEHGYVRIADVGLVPTVRDGVRGFRVYLGGGLGAASFIGHLLEEFTPDSRLLSTSIATIRLYDRLGNRENLARNRMRYLVSEIGWEKFQGLLLKERILVEATISIPTRKSYDGFLNTGDLNNTSISSTSTKSKITLPVINSNSGDTPYTRWLNTNVVAQKQSGYYSVYITLGAGDITSSQLRIFAECIREFSLEKKARTTPQQNFLVRYIKADQLPKVFQKLSGNGLGNPGANTIVSTVGCSGTTSCNLAITNSHRLAKEIQSKFLELNVDLDKDFVDSSIKISGCPNSCGQHEVATIGFYGGATRIGTSMVPIYTMLFAGSTGENGELGKAIMRVPAKKVLDVVLKIFEYFKKERTGNEKLNEWIYKISNGNGSGEIKNVDDMKKLLLPIIELPAFSTAPDFYKDYGTDTNFVAKTARGECAA</sequence>
<keyword evidence="4 9" id="KW-0560">Oxidoreductase</keyword>
<dbReference type="GO" id="GO:0020037">
    <property type="term" value="F:heme binding"/>
    <property type="evidence" value="ECO:0007669"/>
    <property type="project" value="InterPro"/>
</dbReference>
<keyword evidence="6" id="KW-0411">Iron-sulfur</keyword>
<dbReference type="Gene3D" id="3.30.413.10">
    <property type="entry name" value="Sulfite Reductase Hemoprotein, domain 1"/>
    <property type="match status" value="2"/>
</dbReference>
<gene>
    <name evidence="9" type="primary">sir</name>
    <name evidence="9" type="ORF">NMY3_00465</name>
</gene>
<accession>A0A654LTI0</accession>
<dbReference type="GO" id="GO:0046872">
    <property type="term" value="F:metal ion binding"/>
    <property type="evidence" value="ECO:0007669"/>
    <property type="project" value="UniProtKB-KW"/>
</dbReference>
<dbReference type="Pfam" id="PF03460">
    <property type="entry name" value="NIR_SIR_ferr"/>
    <property type="match status" value="2"/>
</dbReference>
<dbReference type="GO" id="GO:0051539">
    <property type="term" value="F:4 iron, 4 sulfur cluster binding"/>
    <property type="evidence" value="ECO:0007669"/>
    <property type="project" value="UniProtKB-KW"/>
</dbReference>
<dbReference type="InterPro" id="IPR006066">
    <property type="entry name" value="NO2/SO3_Rdtase_FeS/sirohaem_BS"/>
</dbReference>
<dbReference type="SUPFAM" id="SSF56014">
    <property type="entry name" value="Nitrite and sulphite reductase 4Fe-4S domain-like"/>
    <property type="match status" value="2"/>
</dbReference>
<dbReference type="SUPFAM" id="SSF55124">
    <property type="entry name" value="Nitrite/Sulfite reductase N-terminal domain-like"/>
    <property type="match status" value="2"/>
</dbReference>
<evidence type="ECO:0000256" key="6">
    <source>
        <dbReference type="ARBA" id="ARBA00023014"/>
    </source>
</evidence>
<evidence type="ECO:0000256" key="1">
    <source>
        <dbReference type="ARBA" id="ARBA00022485"/>
    </source>
</evidence>
<dbReference type="GO" id="GO:0050311">
    <property type="term" value="F:sulfite reductase (ferredoxin) activity"/>
    <property type="evidence" value="ECO:0007669"/>
    <property type="project" value="UniProtKB-EC"/>
</dbReference>
<dbReference type="AlphaFoldDB" id="A0A654LTI0"/>
<dbReference type="Pfam" id="PF01077">
    <property type="entry name" value="NIR_SIR"/>
    <property type="match status" value="2"/>
</dbReference>
<feature type="domain" description="Nitrite/sulphite reductase 4Fe-4S" evidence="7">
    <location>
        <begin position="144"/>
        <end position="290"/>
    </location>
</feature>
<dbReference type="InterPro" id="IPR036136">
    <property type="entry name" value="Nit/Sulf_reduc_fer-like_dom_sf"/>
</dbReference>
<dbReference type="PANTHER" id="PTHR32439">
    <property type="entry name" value="FERREDOXIN--NITRITE REDUCTASE, CHLOROPLASTIC"/>
    <property type="match status" value="1"/>
</dbReference>
<evidence type="ECO:0000259" key="7">
    <source>
        <dbReference type="Pfam" id="PF01077"/>
    </source>
</evidence>
<dbReference type="EC" id="1.8.7.1" evidence="9"/>
<dbReference type="InterPro" id="IPR005117">
    <property type="entry name" value="NiRdtase/SiRdtase_haem-b_fer"/>
</dbReference>
<dbReference type="Proteomes" id="UP000058925">
    <property type="component" value="Chromosome"/>
</dbReference>
<dbReference type="EMBL" id="CP012850">
    <property type="protein sequence ID" value="ALI34678.1"/>
    <property type="molecule type" value="Genomic_DNA"/>
</dbReference>
<keyword evidence="10" id="KW-1185">Reference proteome</keyword>
<dbReference type="InterPro" id="IPR006067">
    <property type="entry name" value="NO2/SO3_Rdtase_4Fe4S_dom"/>
</dbReference>
<dbReference type="PANTHER" id="PTHR32439:SF9">
    <property type="entry name" value="BLR3264 PROTEIN"/>
    <property type="match status" value="1"/>
</dbReference>
<evidence type="ECO:0000313" key="9">
    <source>
        <dbReference type="EMBL" id="ALI34678.1"/>
    </source>
</evidence>
<evidence type="ECO:0000256" key="3">
    <source>
        <dbReference type="ARBA" id="ARBA00022723"/>
    </source>
</evidence>
<protein>
    <submittedName>
        <fullName evidence="9">Sulfite reductase (Ferredoxin)</fullName>
        <ecNumber evidence="9">1.8.7.1</ecNumber>
    </submittedName>
</protein>
<evidence type="ECO:0000256" key="4">
    <source>
        <dbReference type="ARBA" id="ARBA00023002"/>
    </source>
</evidence>
<keyword evidence="3" id="KW-0479">Metal-binding</keyword>
<proteinExistence type="predicted"/>
<evidence type="ECO:0000256" key="2">
    <source>
        <dbReference type="ARBA" id="ARBA00022617"/>
    </source>
</evidence>
<evidence type="ECO:0000259" key="8">
    <source>
        <dbReference type="Pfam" id="PF03460"/>
    </source>
</evidence>
<keyword evidence="5" id="KW-0408">Iron</keyword>
<keyword evidence="1" id="KW-0004">4Fe-4S</keyword>
<feature type="domain" description="Nitrite/Sulfite reductase ferredoxin-like" evidence="8">
    <location>
        <begin position="356"/>
        <end position="420"/>
    </location>
</feature>
<dbReference type="InterPro" id="IPR051329">
    <property type="entry name" value="NIR_SIR_4Fe-4S"/>
</dbReference>
<evidence type="ECO:0000313" key="10">
    <source>
        <dbReference type="Proteomes" id="UP000058925"/>
    </source>
</evidence>
<dbReference type="PRINTS" id="PR00397">
    <property type="entry name" value="SIROHAEM"/>
</dbReference>